<accession>A0A540V0M0</accession>
<dbReference type="OrthoDB" id="2435874at2"/>
<keyword evidence="3" id="KW-1185">Reference proteome</keyword>
<evidence type="ECO:0000313" key="2">
    <source>
        <dbReference type="EMBL" id="TQE90312.1"/>
    </source>
</evidence>
<reference evidence="2 3" key="1">
    <citation type="submission" date="2019-06" db="EMBL/GenBank/DDBJ databases">
        <title>Genome sequence of Ureibacillus terrenus.</title>
        <authorList>
            <person name="Maclea K.S."/>
            <person name="Simoes M."/>
        </authorList>
    </citation>
    <scope>NUCLEOTIDE SEQUENCE [LARGE SCALE GENOMIC DNA]</scope>
    <source>
        <strain evidence="2 3">ATCC BAA-384</strain>
    </source>
</reference>
<dbReference type="InterPro" id="IPR039564">
    <property type="entry name" value="Peptidase_C39-like"/>
</dbReference>
<organism evidence="2 3">
    <name type="scientific">Ureibacillus terrenus</name>
    <dbReference type="NCBI Taxonomy" id="118246"/>
    <lineage>
        <taxon>Bacteria</taxon>
        <taxon>Bacillati</taxon>
        <taxon>Bacillota</taxon>
        <taxon>Bacilli</taxon>
        <taxon>Bacillales</taxon>
        <taxon>Caryophanaceae</taxon>
        <taxon>Ureibacillus</taxon>
    </lineage>
</organism>
<dbReference type="EMBL" id="VIGD01000013">
    <property type="protein sequence ID" value="TQE90312.1"/>
    <property type="molecule type" value="Genomic_DNA"/>
</dbReference>
<evidence type="ECO:0000313" key="3">
    <source>
        <dbReference type="Proteomes" id="UP000315753"/>
    </source>
</evidence>
<dbReference type="AlphaFoldDB" id="A0A540V0M0"/>
<protein>
    <recommendedName>
        <fullName evidence="1">Peptidase C39-like domain-containing protein</fullName>
    </recommendedName>
</protein>
<feature type="domain" description="Peptidase C39-like" evidence="1">
    <location>
        <begin position="22"/>
        <end position="137"/>
    </location>
</feature>
<evidence type="ECO:0000259" key="1">
    <source>
        <dbReference type="Pfam" id="PF13529"/>
    </source>
</evidence>
<comment type="caution">
    <text evidence="2">The sequence shown here is derived from an EMBL/GenBank/DDBJ whole genome shotgun (WGS) entry which is preliminary data.</text>
</comment>
<dbReference type="RefSeq" id="WP_141602768.1">
    <property type="nucleotide sequence ID" value="NZ_JARMSB010000011.1"/>
</dbReference>
<dbReference type="Pfam" id="PF13529">
    <property type="entry name" value="Peptidase_C39_2"/>
    <property type="match status" value="1"/>
</dbReference>
<dbReference type="Proteomes" id="UP000315753">
    <property type="component" value="Unassembled WGS sequence"/>
</dbReference>
<proteinExistence type="predicted"/>
<name>A0A540V0M0_9BACL</name>
<dbReference type="Gene3D" id="3.90.70.10">
    <property type="entry name" value="Cysteine proteinases"/>
    <property type="match status" value="1"/>
</dbReference>
<sequence length="172" mass="20069">MKKIIQLEGFSQYHPSIHSSYRSSACGPTTIYVILKYLIGEEFALDVNALYSLLGTTKIGLFRWRLVKRLQKYLGPDWVVAKCSLKNALKQIDEGRPVATKFDKYFTFQWKAEPTFKYHWVPLIGYEINDGELFLYVHDNGGVNRDSQIRKVPYEKDRKVISFVKIEPKKKN</sequence>
<gene>
    <name evidence="2" type="ORF">FKZ59_10800</name>
</gene>